<dbReference type="PRINTS" id="PR00326">
    <property type="entry name" value="GTP1OBG"/>
</dbReference>
<name>D5BRY9_PUNMI</name>
<dbReference type="PIRSF" id="PIRSF006809">
    <property type="entry name" value="GTP-binding_hflX_prd"/>
    <property type="match status" value="1"/>
</dbReference>
<dbReference type="Pfam" id="PF16360">
    <property type="entry name" value="GTP-bdg_M"/>
    <property type="match status" value="1"/>
</dbReference>
<comment type="similarity">
    <text evidence="5">Belongs to the TRAFAC class OBG-HflX-like GTPase superfamily. HflX GTPase family.</text>
</comment>
<keyword evidence="1 7" id="KW-0479">Metal-binding</keyword>
<dbReference type="Gene3D" id="3.40.50.11060">
    <property type="entry name" value="GTPase HflX, N-terminal domain"/>
    <property type="match status" value="1"/>
</dbReference>
<dbReference type="HOGENOM" id="CLU_019597_0_1_5"/>
<evidence type="ECO:0000259" key="8">
    <source>
        <dbReference type="PROSITE" id="PS51705"/>
    </source>
</evidence>
<feature type="binding site" evidence="6">
    <location>
        <begin position="229"/>
        <end position="233"/>
    </location>
    <ligand>
        <name>GTP</name>
        <dbReference type="ChEBI" id="CHEBI:37565"/>
    </ligand>
</feature>
<dbReference type="NCBIfam" id="TIGR03156">
    <property type="entry name" value="GTP_HflX"/>
    <property type="match status" value="1"/>
</dbReference>
<dbReference type="SUPFAM" id="SSF52540">
    <property type="entry name" value="P-loop containing nucleoside triphosphate hydrolases"/>
    <property type="match status" value="1"/>
</dbReference>
<feature type="binding site" evidence="7">
    <location>
        <position position="231"/>
    </location>
    <ligand>
        <name>Mg(2+)</name>
        <dbReference type="ChEBI" id="CHEBI:18420"/>
    </ligand>
</feature>
<evidence type="ECO:0000256" key="5">
    <source>
        <dbReference type="HAMAP-Rule" id="MF_00900"/>
    </source>
</evidence>
<dbReference type="Pfam" id="PF13167">
    <property type="entry name" value="GTP-bdg_N"/>
    <property type="match status" value="1"/>
</dbReference>
<feature type="binding site" evidence="7">
    <location>
        <position position="211"/>
    </location>
    <ligand>
        <name>Mg(2+)</name>
        <dbReference type="ChEBI" id="CHEBI:18420"/>
    </ligand>
</feature>
<comment type="subunit">
    <text evidence="5">Monomer. Associates with the 50S ribosomal subunit.</text>
</comment>
<keyword evidence="5" id="KW-0963">Cytoplasm</keyword>
<evidence type="ECO:0000313" key="9">
    <source>
        <dbReference type="EMBL" id="ADE39036.1"/>
    </source>
</evidence>
<dbReference type="Proteomes" id="UP000007460">
    <property type="component" value="Chromosome"/>
</dbReference>
<feature type="binding site" evidence="6">
    <location>
        <begin position="251"/>
        <end position="254"/>
    </location>
    <ligand>
        <name>GTP</name>
        <dbReference type="ChEBI" id="CHEBI:37565"/>
    </ligand>
</feature>
<comment type="function">
    <text evidence="5">GTPase that associates with the 50S ribosomal subunit and may have a role during protein synthesis or ribosome biogenesis.</text>
</comment>
<proteinExistence type="inferred from homology"/>
<feature type="domain" description="Hflx-type G" evidence="8">
    <location>
        <begin position="198"/>
        <end position="374"/>
    </location>
</feature>
<dbReference type="PANTHER" id="PTHR10229">
    <property type="entry name" value="GTP-BINDING PROTEIN HFLX"/>
    <property type="match status" value="1"/>
</dbReference>
<evidence type="ECO:0000256" key="3">
    <source>
        <dbReference type="ARBA" id="ARBA00022842"/>
    </source>
</evidence>
<dbReference type="Gene3D" id="6.10.250.2860">
    <property type="match status" value="1"/>
</dbReference>
<dbReference type="KEGG" id="apb:SAR116_0793"/>
<accession>D5BRY9</accession>
<evidence type="ECO:0000256" key="2">
    <source>
        <dbReference type="ARBA" id="ARBA00022741"/>
    </source>
</evidence>
<keyword evidence="3 7" id="KW-0460">Magnesium</keyword>
<feature type="binding site" evidence="6">
    <location>
        <begin position="352"/>
        <end position="354"/>
    </location>
    <ligand>
        <name>GTP</name>
        <dbReference type="ChEBI" id="CHEBI:37565"/>
    </ligand>
</feature>
<dbReference type="InterPro" id="IPR025121">
    <property type="entry name" value="GTPase_HflX_N"/>
</dbReference>
<dbReference type="GO" id="GO:0046872">
    <property type="term" value="F:metal ion binding"/>
    <property type="evidence" value="ECO:0007669"/>
    <property type="project" value="UniProtKB-KW"/>
</dbReference>
<dbReference type="EMBL" id="CP001751">
    <property type="protein sequence ID" value="ADE39036.1"/>
    <property type="molecule type" value="Genomic_DNA"/>
</dbReference>
<dbReference type="eggNOG" id="COG2262">
    <property type="taxonomic scope" value="Bacteria"/>
</dbReference>
<feature type="binding site" evidence="6">
    <location>
        <begin position="321"/>
        <end position="324"/>
    </location>
    <ligand>
        <name>GTP</name>
        <dbReference type="ChEBI" id="CHEBI:37565"/>
    </ligand>
</feature>
<comment type="cofactor">
    <cofactor evidence="7">
        <name>Mg(2+)</name>
        <dbReference type="ChEBI" id="CHEBI:18420"/>
    </cofactor>
</comment>
<dbReference type="InterPro" id="IPR032305">
    <property type="entry name" value="GTP-bd_M"/>
</dbReference>
<evidence type="ECO:0000256" key="1">
    <source>
        <dbReference type="ARBA" id="ARBA00022723"/>
    </source>
</evidence>
<gene>
    <name evidence="5" type="primary">hflX</name>
    <name evidence="9" type="ordered locus">SAR116_0793</name>
</gene>
<dbReference type="InterPro" id="IPR016496">
    <property type="entry name" value="GTPase_HflX"/>
</dbReference>
<dbReference type="PROSITE" id="PS51705">
    <property type="entry name" value="G_HFLX"/>
    <property type="match status" value="1"/>
</dbReference>
<reference evidence="9 10" key="1">
    <citation type="journal article" date="2010" name="J. Bacteriol.">
        <title>Complete genome sequence of "Candidatus Puniceispirillum marinum" IMCC1322, a representative of the SAR116 clade in the Alphaproteobacteria.</title>
        <authorList>
            <person name="Oh H.M."/>
            <person name="Kwon K.K."/>
            <person name="Kang I."/>
            <person name="Kang S.G."/>
            <person name="Lee J.H."/>
            <person name="Kim S.J."/>
            <person name="Cho J.C."/>
        </authorList>
    </citation>
    <scope>NUCLEOTIDE SEQUENCE [LARGE SCALE GENOMIC DNA]</scope>
    <source>
        <strain evidence="9 10">IMCC1322</strain>
    </source>
</reference>
<feature type="binding site" evidence="6">
    <location>
        <begin position="204"/>
        <end position="211"/>
    </location>
    <ligand>
        <name>GTP</name>
        <dbReference type="ChEBI" id="CHEBI:37565"/>
    </ligand>
</feature>
<evidence type="ECO:0000256" key="6">
    <source>
        <dbReference type="PIRSR" id="PIRSR006809-1"/>
    </source>
</evidence>
<evidence type="ECO:0000313" key="10">
    <source>
        <dbReference type="Proteomes" id="UP000007460"/>
    </source>
</evidence>
<organism evidence="9 10">
    <name type="scientific">Puniceispirillum marinum (strain IMCC1322)</name>
    <dbReference type="NCBI Taxonomy" id="488538"/>
    <lineage>
        <taxon>Bacteria</taxon>
        <taxon>Pseudomonadati</taxon>
        <taxon>Pseudomonadota</taxon>
        <taxon>Alphaproteobacteria</taxon>
        <taxon>Candidatus Puniceispirillales</taxon>
        <taxon>Candidatus Puniceispirillaceae</taxon>
        <taxon>Candidatus Puniceispirillum</taxon>
    </lineage>
</organism>
<dbReference type="Pfam" id="PF01926">
    <property type="entry name" value="MMR_HSR1"/>
    <property type="match status" value="1"/>
</dbReference>
<dbReference type="STRING" id="488538.SAR116_0793"/>
<dbReference type="GO" id="GO:0005737">
    <property type="term" value="C:cytoplasm"/>
    <property type="evidence" value="ECO:0007669"/>
    <property type="project" value="UniProtKB-SubCell"/>
</dbReference>
<dbReference type="GO" id="GO:0003924">
    <property type="term" value="F:GTPase activity"/>
    <property type="evidence" value="ECO:0007669"/>
    <property type="project" value="UniProtKB-UniRule"/>
</dbReference>
<dbReference type="CDD" id="cd01878">
    <property type="entry name" value="HflX"/>
    <property type="match status" value="1"/>
</dbReference>
<evidence type="ECO:0000256" key="7">
    <source>
        <dbReference type="PIRSR" id="PIRSR006809-2"/>
    </source>
</evidence>
<comment type="subcellular location">
    <subcellularLocation>
        <location evidence="5">Cytoplasm</location>
    </subcellularLocation>
    <text evidence="5">May associate with membranes.</text>
</comment>
<dbReference type="InterPro" id="IPR027417">
    <property type="entry name" value="P-loop_NTPase"/>
</dbReference>
<keyword evidence="10" id="KW-1185">Reference proteome</keyword>
<dbReference type="InterPro" id="IPR042108">
    <property type="entry name" value="GTPase_HflX_N_sf"/>
</dbReference>
<dbReference type="InterPro" id="IPR030394">
    <property type="entry name" value="G_HFLX_dom"/>
</dbReference>
<dbReference type="HAMAP" id="MF_00900">
    <property type="entry name" value="GTPase_HflX"/>
    <property type="match status" value="1"/>
</dbReference>
<sequence>MGSNNAFVIHPDVKYAPTSRPADMMLEEACMLVEAIGLDVVVAETVNISQPRAGSFLGKGYADQLAEMAEAYDHPLIIINTTLSSVQQRNLETLTSCKVIDRTALILEIFGARAQTHAGRLQVELAALTFQRSRLVRSWTHLERQRGGGGFLGGPGERQIELDRRMLMDRVMRIKGELREVERTRHLQRRNRDRSETPTLALIGYTNAGKSTLFNMLTGADVLSKDMLFATLDPTMRGMKLPSGRRAVLADTVGFISQLPTELVEAFKSTLEEVVEADILVHVHDASSPMVAEEYADVCQILEELGLDAEMQAERVIHILNKSDKIDDMAGDMAGETREYLENLVGNGVFVSALTGAGIDDALLALDEKINIDDIRLDVMLAPEDGAPRAWLHAHGTVHNSLFDEAGNETVSLTMSIANRNRFQARWPHL</sequence>
<keyword evidence="2 5" id="KW-0547">Nucleotide-binding</keyword>
<dbReference type="GO" id="GO:0043022">
    <property type="term" value="F:ribosome binding"/>
    <property type="evidence" value="ECO:0007669"/>
    <property type="project" value="TreeGrafter"/>
</dbReference>
<protein>
    <recommendedName>
        <fullName evidence="5">GTPase HflX</fullName>
    </recommendedName>
    <alternativeName>
        <fullName evidence="5">GTP-binding protein HflX</fullName>
    </alternativeName>
</protein>
<dbReference type="PANTHER" id="PTHR10229:SF0">
    <property type="entry name" value="GTP-BINDING PROTEIN 6-RELATED"/>
    <property type="match status" value="1"/>
</dbReference>
<dbReference type="OrthoDB" id="9812272at2"/>
<dbReference type="RefSeq" id="WP_013045665.1">
    <property type="nucleotide sequence ID" value="NC_014010.1"/>
</dbReference>
<evidence type="ECO:0000256" key="4">
    <source>
        <dbReference type="ARBA" id="ARBA00023134"/>
    </source>
</evidence>
<dbReference type="AlphaFoldDB" id="D5BRY9"/>
<dbReference type="GO" id="GO:0005525">
    <property type="term" value="F:GTP binding"/>
    <property type="evidence" value="ECO:0007669"/>
    <property type="project" value="UniProtKB-UniRule"/>
</dbReference>
<dbReference type="Gene3D" id="3.40.50.300">
    <property type="entry name" value="P-loop containing nucleotide triphosphate hydrolases"/>
    <property type="match status" value="1"/>
</dbReference>
<keyword evidence="4 5" id="KW-0342">GTP-binding</keyword>
<dbReference type="InterPro" id="IPR006073">
    <property type="entry name" value="GTP-bd"/>
</dbReference>
<keyword evidence="9" id="KW-0378">Hydrolase</keyword>